<evidence type="ECO:0000256" key="3">
    <source>
        <dbReference type="ARBA" id="ARBA00022475"/>
    </source>
</evidence>
<evidence type="ECO:0000256" key="2">
    <source>
        <dbReference type="ARBA" id="ARBA00022448"/>
    </source>
</evidence>
<dbReference type="Proteomes" id="UP000268615">
    <property type="component" value="Unassembled WGS sequence"/>
</dbReference>
<sequence>MNPSYSHDDSTIPAEQSPSVTEDNLYKKVIFRIIPLFMVCYLFANLDRVNISFAKLQMLETLQFTDTIYALGASMFFWGYFFFEIPANMILHKIGARRWIALILLLWGGISALTMAIQPMSAASGISGATIFYLLRLLLGVCEAGFYPGVILYLNYWFPAHLMSKATSVFLLALPVASVLGGPLSGLIMEYSHMAYGLEGWQWMMLIEGIPASLLGIFTYFWLSNGIDDAGWLSAQEKKMLRHNLASDNTHKQHNFAVALKDPRIWILCLIILMYNSGYYGITFWLPSIISYSGVHNVWIIGLITAIPYLFGAIAMVLIPWHSRKKNERRFHTALPPLIGGICLMLSAFCIAWSLTLSMFFMTLAAFGLFGMMPIFWTLPGTLLSGAAAAAGIAMINSFGALSGFMGSFISDIAKNITGDINNGTYLLGVCMFICGLLFLLLPSKMFNPQK</sequence>
<name>A0A3N5DQY8_9ENTR</name>
<dbReference type="InterPro" id="IPR011701">
    <property type="entry name" value="MFS"/>
</dbReference>
<dbReference type="AlphaFoldDB" id="A0A3N5DQY8"/>
<organism evidence="9 10">
    <name type="scientific">Buttiauxella warmboldiae</name>
    <dbReference type="NCBI Taxonomy" id="82993"/>
    <lineage>
        <taxon>Bacteria</taxon>
        <taxon>Pseudomonadati</taxon>
        <taxon>Pseudomonadota</taxon>
        <taxon>Gammaproteobacteria</taxon>
        <taxon>Enterobacterales</taxon>
        <taxon>Enterobacteriaceae</taxon>
        <taxon>Buttiauxella</taxon>
    </lineage>
</organism>
<evidence type="ECO:0000313" key="10">
    <source>
        <dbReference type="Proteomes" id="UP000268615"/>
    </source>
</evidence>
<dbReference type="SUPFAM" id="SSF103473">
    <property type="entry name" value="MFS general substrate transporter"/>
    <property type="match status" value="1"/>
</dbReference>
<dbReference type="PANTHER" id="PTHR43791:SF36">
    <property type="entry name" value="TRANSPORTER, PUTATIVE (AFU_ORTHOLOGUE AFUA_6G08340)-RELATED"/>
    <property type="match status" value="1"/>
</dbReference>
<dbReference type="Gene3D" id="1.20.1250.20">
    <property type="entry name" value="MFS general substrate transporter like domains"/>
    <property type="match status" value="2"/>
</dbReference>
<keyword evidence="4 7" id="KW-0812">Transmembrane</keyword>
<dbReference type="FunFam" id="1.20.1250.20:FF:000018">
    <property type="entry name" value="MFS transporter permease"/>
    <property type="match status" value="1"/>
</dbReference>
<feature type="transmembrane region" description="Helical" evidence="7">
    <location>
        <begin position="169"/>
        <end position="189"/>
    </location>
</feature>
<keyword evidence="10" id="KW-1185">Reference proteome</keyword>
<gene>
    <name evidence="9" type="ORF">EHN07_00395</name>
</gene>
<feature type="transmembrane region" description="Helical" evidence="7">
    <location>
        <begin position="29"/>
        <end position="47"/>
    </location>
</feature>
<evidence type="ECO:0000256" key="6">
    <source>
        <dbReference type="ARBA" id="ARBA00023136"/>
    </source>
</evidence>
<evidence type="ECO:0000256" key="1">
    <source>
        <dbReference type="ARBA" id="ARBA00004141"/>
    </source>
</evidence>
<reference evidence="9 10" key="1">
    <citation type="submission" date="2018-11" db="EMBL/GenBank/DDBJ databases">
        <title>Draft genome sequence of Buttiauxella warmboldiae CCUG 35512.</title>
        <authorList>
            <person name="Salva-Serra F."/>
            <person name="Marathe N."/>
            <person name="Moore E."/>
            <person name="Svensson L."/>
            <person name="Engstrom-Jakobsson H."/>
        </authorList>
    </citation>
    <scope>NUCLEOTIDE SEQUENCE [LARGE SCALE GENOMIC DNA]</scope>
    <source>
        <strain evidence="9 10">CCUG 35512</strain>
    </source>
</reference>
<dbReference type="Pfam" id="PF07690">
    <property type="entry name" value="MFS_1"/>
    <property type="match status" value="1"/>
</dbReference>
<dbReference type="InterPro" id="IPR020846">
    <property type="entry name" value="MFS_dom"/>
</dbReference>
<evidence type="ECO:0000256" key="4">
    <source>
        <dbReference type="ARBA" id="ARBA00022692"/>
    </source>
</evidence>
<keyword evidence="2" id="KW-0813">Transport</keyword>
<evidence type="ECO:0000256" key="5">
    <source>
        <dbReference type="ARBA" id="ARBA00022989"/>
    </source>
</evidence>
<evidence type="ECO:0000313" key="9">
    <source>
        <dbReference type="EMBL" id="RPH31004.1"/>
    </source>
</evidence>
<dbReference type="GO" id="GO:0005886">
    <property type="term" value="C:plasma membrane"/>
    <property type="evidence" value="ECO:0007669"/>
    <property type="project" value="TreeGrafter"/>
</dbReference>
<dbReference type="CDD" id="cd17319">
    <property type="entry name" value="MFS_ExuT_GudP_like"/>
    <property type="match status" value="1"/>
</dbReference>
<comment type="caution">
    <text evidence="9">The sequence shown here is derived from an EMBL/GenBank/DDBJ whole genome shotgun (WGS) entry which is preliminary data.</text>
</comment>
<dbReference type="EMBL" id="RPOH01000002">
    <property type="protein sequence ID" value="RPH31004.1"/>
    <property type="molecule type" value="Genomic_DNA"/>
</dbReference>
<feature type="transmembrane region" description="Helical" evidence="7">
    <location>
        <begin position="99"/>
        <end position="117"/>
    </location>
</feature>
<dbReference type="PROSITE" id="PS50850">
    <property type="entry name" value="MFS"/>
    <property type="match status" value="1"/>
</dbReference>
<dbReference type="RefSeq" id="WP_124022259.1">
    <property type="nucleotide sequence ID" value="NZ_RPOH01000002.1"/>
</dbReference>
<feature type="transmembrane region" description="Helical" evidence="7">
    <location>
        <begin position="298"/>
        <end position="321"/>
    </location>
</feature>
<keyword evidence="3" id="KW-1003">Cell membrane</keyword>
<proteinExistence type="predicted"/>
<feature type="transmembrane region" description="Helical" evidence="7">
    <location>
        <begin position="423"/>
        <end position="442"/>
    </location>
</feature>
<protein>
    <submittedName>
        <fullName evidence="9">MFS transporter</fullName>
    </submittedName>
</protein>
<evidence type="ECO:0000256" key="7">
    <source>
        <dbReference type="SAM" id="Phobius"/>
    </source>
</evidence>
<dbReference type="GO" id="GO:0022857">
    <property type="term" value="F:transmembrane transporter activity"/>
    <property type="evidence" value="ECO:0007669"/>
    <property type="project" value="InterPro"/>
</dbReference>
<feature type="transmembrane region" description="Helical" evidence="7">
    <location>
        <begin position="360"/>
        <end position="379"/>
    </location>
</feature>
<evidence type="ECO:0000259" key="8">
    <source>
        <dbReference type="PROSITE" id="PS50850"/>
    </source>
</evidence>
<dbReference type="InterPro" id="IPR036259">
    <property type="entry name" value="MFS_trans_sf"/>
</dbReference>
<comment type="subcellular location">
    <subcellularLocation>
        <location evidence="1">Membrane</location>
        <topology evidence="1">Multi-pass membrane protein</topology>
    </subcellularLocation>
</comment>
<feature type="transmembrane region" description="Helical" evidence="7">
    <location>
        <begin position="333"/>
        <end position="354"/>
    </location>
</feature>
<keyword evidence="5 7" id="KW-1133">Transmembrane helix</keyword>
<dbReference type="OrthoDB" id="9773957at2"/>
<dbReference type="PANTHER" id="PTHR43791">
    <property type="entry name" value="PERMEASE-RELATED"/>
    <property type="match status" value="1"/>
</dbReference>
<feature type="transmembrane region" description="Helical" evidence="7">
    <location>
        <begin position="386"/>
        <end position="411"/>
    </location>
</feature>
<feature type="transmembrane region" description="Helical" evidence="7">
    <location>
        <begin position="265"/>
        <end position="286"/>
    </location>
</feature>
<feature type="domain" description="Major facilitator superfamily (MFS) profile" evidence="8">
    <location>
        <begin position="33"/>
        <end position="447"/>
    </location>
</feature>
<feature type="transmembrane region" description="Helical" evidence="7">
    <location>
        <begin position="137"/>
        <end position="157"/>
    </location>
</feature>
<keyword evidence="6 7" id="KW-0472">Membrane</keyword>
<accession>A0A3N5DQY8</accession>
<feature type="transmembrane region" description="Helical" evidence="7">
    <location>
        <begin position="67"/>
        <end position="87"/>
    </location>
</feature>
<feature type="transmembrane region" description="Helical" evidence="7">
    <location>
        <begin position="201"/>
        <end position="223"/>
    </location>
</feature>